<evidence type="ECO:0008006" key="4">
    <source>
        <dbReference type="Google" id="ProtNLM"/>
    </source>
</evidence>
<keyword evidence="3" id="KW-1185">Reference proteome</keyword>
<organism evidence="2 3">
    <name type="scientific">Nocardioides flavescens</name>
    <dbReference type="NCBI Taxonomy" id="2691959"/>
    <lineage>
        <taxon>Bacteria</taxon>
        <taxon>Bacillati</taxon>
        <taxon>Actinomycetota</taxon>
        <taxon>Actinomycetes</taxon>
        <taxon>Propionibacteriales</taxon>
        <taxon>Nocardioidaceae</taxon>
        <taxon>Nocardioides</taxon>
    </lineage>
</organism>
<protein>
    <recommendedName>
        <fullName evidence="4">DUF4232 domain-containing protein</fullName>
    </recommendedName>
</protein>
<evidence type="ECO:0000313" key="3">
    <source>
        <dbReference type="Proteomes" id="UP000473325"/>
    </source>
</evidence>
<evidence type="ECO:0000256" key="1">
    <source>
        <dbReference type="SAM" id="MobiDB-lite"/>
    </source>
</evidence>
<evidence type="ECO:0000313" key="2">
    <source>
        <dbReference type="EMBL" id="MXG89810.1"/>
    </source>
</evidence>
<feature type="region of interest" description="Disordered" evidence="1">
    <location>
        <begin position="59"/>
        <end position="126"/>
    </location>
</feature>
<dbReference type="AlphaFoldDB" id="A0A6L7ESZ0"/>
<dbReference type="Proteomes" id="UP000473325">
    <property type="component" value="Unassembled WGS sequence"/>
</dbReference>
<dbReference type="RefSeq" id="WP_160877629.1">
    <property type="nucleotide sequence ID" value="NZ_WUEK01000005.1"/>
</dbReference>
<dbReference type="EMBL" id="WUEK01000005">
    <property type="protein sequence ID" value="MXG89810.1"/>
    <property type="molecule type" value="Genomic_DNA"/>
</dbReference>
<proteinExistence type="predicted"/>
<name>A0A6L7ESZ0_9ACTN</name>
<gene>
    <name evidence="2" type="ORF">GRQ65_09630</name>
</gene>
<sequence length="268" mass="27289">MPTTTRGPLPPGVYWRRRLAVLSVALVLVLSFGKLLGRAGGDDDPTAARVGALASPTVTVTADPTDAPTSKAGKDGKNGGKRNGGKNAGQDATAEETPAAVPTPEPTPTTPPPLAEPTGPCPDDDVFVTATVDGAVGTTDVTVMLNLQTRATPACTFEVSPDDVSMVISRGRDTVWSSEQCSGAIPTQVVAVRQAAITQVPVVWADAARSDDECSDRTAYAMPGVYTVSTAVLGGEPTDVQFELAAPAAPVVTQTVTPTVTAEPAPAG</sequence>
<reference evidence="2 3" key="1">
    <citation type="submission" date="2019-12" db="EMBL/GenBank/DDBJ databases">
        <authorList>
            <person name="Kun Z."/>
        </authorList>
    </citation>
    <scope>NUCLEOTIDE SEQUENCE [LARGE SCALE GENOMIC DNA]</scope>
    <source>
        <strain evidence="2 3">YIM 123512</strain>
    </source>
</reference>
<feature type="compositionally biased region" description="Pro residues" evidence="1">
    <location>
        <begin position="101"/>
        <end position="115"/>
    </location>
</feature>
<comment type="caution">
    <text evidence="2">The sequence shown here is derived from an EMBL/GenBank/DDBJ whole genome shotgun (WGS) entry which is preliminary data.</text>
</comment>
<accession>A0A6L7ESZ0</accession>